<name>A0A444ZQP4_ARAHY</name>
<organism evidence="1 2">
    <name type="scientific">Arachis hypogaea</name>
    <name type="common">Peanut</name>
    <dbReference type="NCBI Taxonomy" id="3818"/>
    <lineage>
        <taxon>Eukaryota</taxon>
        <taxon>Viridiplantae</taxon>
        <taxon>Streptophyta</taxon>
        <taxon>Embryophyta</taxon>
        <taxon>Tracheophyta</taxon>
        <taxon>Spermatophyta</taxon>
        <taxon>Magnoliopsida</taxon>
        <taxon>eudicotyledons</taxon>
        <taxon>Gunneridae</taxon>
        <taxon>Pentapetalae</taxon>
        <taxon>rosids</taxon>
        <taxon>fabids</taxon>
        <taxon>Fabales</taxon>
        <taxon>Fabaceae</taxon>
        <taxon>Papilionoideae</taxon>
        <taxon>50 kb inversion clade</taxon>
        <taxon>dalbergioids sensu lato</taxon>
        <taxon>Dalbergieae</taxon>
        <taxon>Pterocarpus clade</taxon>
        <taxon>Arachis</taxon>
    </lineage>
</organism>
<dbReference type="AlphaFoldDB" id="A0A444ZQP4"/>
<sequence length="144" mass="16725">MCTQLHGLLFMLRTKTIGSDSWSSCMKILETRQSMGLIPTLREVMPGAHHRFCAWHLVLEHDCPGIQWAKVDDVCNNMCEVINTTTKLYKCNPILTLLEEVRRYVMTGMAKNKLKLFSHVGHLPPIQQSRLAKEWYHSRYHTPM</sequence>
<dbReference type="EMBL" id="SDMP01000014">
    <property type="protein sequence ID" value="RYR16533.1"/>
    <property type="molecule type" value="Genomic_DNA"/>
</dbReference>
<gene>
    <name evidence="1" type="ORF">Ahy_B04g073573</name>
</gene>
<reference evidence="1 2" key="1">
    <citation type="submission" date="2019-01" db="EMBL/GenBank/DDBJ databases">
        <title>Sequencing of cultivated peanut Arachis hypogaea provides insights into genome evolution and oil improvement.</title>
        <authorList>
            <person name="Chen X."/>
        </authorList>
    </citation>
    <scope>NUCLEOTIDE SEQUENCE [LARGE SCALE GENOMIC DNA]</scope>
    <source>
        <strain evidence="2">cv. Fuhuasheng</strain>
        <tissue evidence="1">Leaves</tissue>
    </source>
</reference>
<proteinExistence type="predicted"/>
<accession>A0A444ZQP4</accession>
<evidence type="ECO:0000313" key="1">
    <source>
        <dbReference type="EMBL" id="RYR16533.1"/>
    </source>
</evidence>
<keyword evidence="2" id="KW-1185">Reference proteome</keyword>
<evidence type="ECO:0000313" key="2">
    <source>
        <dbReference type="Proteomes" id="UP000289738"/>
    </source>
</evidence>
<dbReference type="Proteomes" id="UP000289738">
    <property type="component" value="Chromosome B04"/>
</dbReference>
<comment type="caution">
    <text evidence="1">The sequence shown here is derived from an EMBL/GenBank/DDBJ whole genome shotgun (WGS) entry which is preliminary data.</text>
</comment>
<protein>
    <submittedName>
        <fullName evidence="1">Uncharacterized protein</fullName>
    </submittedName>
</protein>